<dbReference type="SUPFAM" id="SSF102462">
    <property type="entry name" value="Peptidyl-tRNA hydrolase II"/>
    <property type="match status" value="1"/>
</dbReference>
<organism evidence="1 2">
    <name type="scientific">Streptomyces pseudovenezuelae</name>
    <dbReference type="NCBI Taxonomy" id="67350"/>
    <lineage>
        <taxon>Bacteria</taxon>
        <taxon>Bacillati</taxon>
        <taxon>Actinomycetota</taxon>
        <taxon>Actinomycetes</taxon>
        <taxon>Kitasatosporales</taxon>
        <taxon>Streptomycetaceae</taxon>
        <taxon>Streptomyces</taxon>
        <taxon>Streptomyces aurantiacus group</taxon>
    </lineage>
</organism>
<dbReference type="RefSeq" id="WP_280879352.1">
    <property type="nucleotide sequence ID" value="NZ_JARXVH010000009.1"/>
</dbReference>
<sequence length="153" mass="16587">MSTDATADTTTDTFTEPVRFDTKIAVLLRDDLEPWQRLNVTSFLVSGLGSQNPEVIGEPYEDADGVLYLPMFRQPVLVFEGTKEVLVAAHGRALGRALPRAVFTSDLFATGNDRDNRAAVRAVATAELDVVGLAVYGPKNAVDKVIKGARMHP</sequence>
<dbReference type="InterPro" id="IPR018988">
    <property type="entry name" value="DUF2000"/>
</dbReference>
<proteinExistence type="predicted"/>
<dbReference type="Gene3D" id="3.40.1490.10">
    <property type="entry name" value="Bit1"/>
    <property type="match status" value="1"/>
</dbReference>
<keyword evidence="2" id="KW-1185">Reference proteome</keyword>
<name>A0ABT6LQE5_9ACTN</name>
<dbReference type="EMBL" id="JARXVH010000009">
    <property type="protein sequence ID" value="MDH6218491.1"/>
    <property type="molecule type" value="Genomic_DNA"/>
</dbReference>
<dbReference type="InterPro" id="IPR023476">
    <property type="entry name" value="Pep_tRNA_hydro_II_dom_sf"/>
</dbReference>
<gene>
    <name evidence="1" type="ORF">M2283_005823</name>
</gene>
<dbReference type="Pfam" id="PF09391">
    <property type="entry name" value="DUF2000"/>
    <property type="match status" value="1"/>
</dbReference>
<comment type="caution">
    <text evidence="1">The sequence shown here is derived from an EMBL/GenBank/DDBJ whole genome shotgun (WGS) entry which is preliminary data.</text>
</comment>
<evidence type="ECO:0000313" key="2">
    <source>
        <dbReference type="Proteomes" id="UP001160499"/>
    </source>
</evidence>
<evidence type="ECO:0008006" key="3">
    <source>
        <dbReference type="Google" id="ProtNLM"/>
    </source>
</evidence>
<accession>A0ABT6LQE5</accession>
<dbReference type="Proteomes" id="UP001160499">
    <property type="component" value="Unassembled WGS sequence"/>
</dbReference>
<evidence type="ECO:0000313" key="1">
    <source>
        <dbReference type="EMBL" id="MDH6218491.1"/>
    </source>
</evidence>
<protein>
    <recommendedName>
        <fullName evidence="3">DUF2000 domain-containing protein</fullName>
    </recommendedName>
</protein>
<reference evidence="1 2" key="1">
    <citation type="submission" date="2023-04" db="EMBL/GenBank/DDBJ databases">
        <title>Forest soil microbial communities from Buena Vista Peninsula, Colon Province, Panama.</title>
        <authorList>
            <person name="Bouskill N."/>
        </authorList>
    </citation>
    <scope>NUCLEOTIDE SEQUENCE [LARGE SCALE GENOMIC DNA]</scope>
    <source>
        <strain evidence="1 2">GGS1</strain>
    </source>
</reference>